<feature type="transmembrane region" description="Helical" evidence="6">
    <location>
        <begin position="857"/>
        <end position="874"/>
    </location>
</feature>
<evidence type="ECO:0000259" key="8">
    <source>
        <dbReference type="Pfam" id="PF03522"/>
    </source>
</evidence>
<dbReference type="GO" id="GO:0006884">
    <property type="term" value="P:cell volume homeostasis"/>
    <property type="evidence" value="ECO:0007669"/>
    <property type="project" value="TreeGrafter"/>
</dbReference>
<evidence type="ECO:0000256" key="1">
    <source>
        <dbReference type="ARBA" id="ARBA00004141"/>
    </source>
</evidence>
<evidence type="ECO:0000256" key="6">
    <source>
        <dbReference type="SAM" id="Phobius"/>
    </source>
</evidence>
<evidence type="ECO:0000256" key="3">
    <source>
        <dbReference type="ARBA" id="ARBA00022989"/>
    </source>
</evidence>
<evidence type="ECO:0000313" key="9">
    <source>
        <dbReference type="EMBL" id="CAD7252829.1"/>
    </source>
</evidence>
<dbReference type="EMBL" id="LR904414">
    <property type="protein sequence ID" value="CAD7252829.1"/>
    <property type="molecule type" value="Genomic_DNA"/>
</dbReference>
<evidence type="ECO:0000313" key="10">
    <source>
        <dbReference type="Proteomes" id="UP000677054"/>
    </source>
</evidence>
<sequence>MTDREQTEEEIPSMGAGEPPPPPPPISDRRFQVNRVYSRISERASDPGDGSPTGVGTRLAFARREKKSVALAIERIAQRSLPSESHGSSRGRSRTRQTPERSRSFRLDVRRERNRIPSRRNTDGFRPLRRSKASTVARHPPSLGGHGRRGRKRCDGEQRADLAMSRTSASLAAPSLRRVPSRGPKARRDERKTREETETRPSSAVASEPKRDGIGSRCLGAGRNVRGSKTKIVVVSRNEKFHDFARFESLDDDIARRNSPFAVSVRADSGRREEDGEFRGLQNDIASIVVVVGIDLPRTSEEADAPGLTAPAIRPLGSLSGFASGMRSSTYDTRCLKSLREMTMEAFPRETHYRNMKSIQAGCQRPTLDNLHGAEYQEIPMPTPREMPDDVEQVKVKEKGLHKMGWMEGVLMPCLLNIWGVMLFLRLSWVVGQTGIGEGLVLICACNLVTIITSISMSAIATNGQIKGGGIYYMISRSLGAEFGGAIGLMFTIANAVACAMYVIGFCDSLKDLLRLEFDDTVIFDGGDNDTRIVGCATAVVILAIAAVGMKWVSKAQFALLLILTAAQVDFIVGSFMGPSSREIVAKGFVGYQGEIFAQNWRSAYGPSGVDKSDQGFFSVFGVFFPAVTGIVAGANMSGDLKDPISAIPKGTLIAVFITFLTYLGYGVMAGSCSVRMASGDPEELLDNPTSLYLHPAFNCTGRDCKWGLLQSSQMMTIMSAWGPLIYGGCFAATLSSAIASITGGPRVFQALAKDRLYPGLHFFAIGHGPNNDPFRGYIACFVVTIACILIADLNAVATLQVNFFLAAYGLINFSAFHSSFTKYPGWRPAFKFYNQWCSLFGTGFCAVVMFLIQWDVALATFAVVIILYLYVSYRRPDANWGSSTQAAVSMNALRYVQVSNQVEDHVKTYRPQVLVLAGHPSNRPSLMDFTYLLTKSSALLVSGNVVKGPIKYNERASLIQRGYAWLERHHIKGFYDVVESDRFDVGARAFFQLSGLGKLHPNMVLLGYKANWDEGDPLAALQYFNVLHDAFDNCMAVGILRLQGGLDFSDYVEEVADCSEKPEILSGCFDASLGESEAWSTSTEDREQHKKSAKKSRKSGKISYSVMYRGIGGFSLPRNILDGLTHFRQPVKKGERIDVWWLYDDGGLTILIPYILTRRRQFSSASLRVFYSHRDFSMAALLSKFRIDCSDVVVIPDVQRKAADSTRQEFNALIQPFRERAEESRTAGTYIPEAEYQKMKDKTNRQLRLRELLMEHSRDACFVVMTLPMPRKGMVSAPLYMAWLETLTRDMPPFLLVRGNQTSVLTFYS</sequence>
<organism evidence="9">
    <name type="scientific">Darwinula stevensoni</name>
    <dbReference type="NCBI Taxonomy" id="69355"/>
    <lineage>
        <taxon>Eukaryota</taxon>
        <taxon>Metazoa</taxon>
        <taxon>Ecdysozoa</taxon>
        <taxon>Arthropoda</taxon>
        <taxon>Crustacea</taxon>
        <taxon>Oligostraca</taxon>
        <taxon>Ostracoda</taxon>
        <taxon>Podocopa</taxon>
        <taxon>Podocopida</taxon>
        <taxon>Darwinulocopina</taxon>
        <taxon>Darwinuloidea</taxon>
        <taxon>Darwinulidae</taxon>
        <taxon>Darwinula</taxon>
    </lineage>
</organism>
<evidence type="ECO:0000256" key="4">
    <source>
        <dbReference type="ARBA" id="ARBA00023136"/>
    </source>
</evidence>
<dbReference type="PANTHER" id="PTHR11827:SF103">
    <property type="entry name" value="SODIUM CHLORIDE COTRANSPORTER 69, ISOFORM E"/>
    <property type="match status" value="1"/>
</dbReference>
<keyword evidence="2 6" id="KW-0812">Transmembrane</keyword>
<gene>
    <name evidence="9" type="ORF">DSTB1V02_LOCUS12581</name>
</gene>
<feature type="transmembrane region" description="Helical" evidence="6">
    <location>
        <begin position="725"/>
        <end position="749"/>
    </location>
</feature>
<dbReference type="PANTHER" id="PTHR11827">
    <property type="entry name" value="SOLUTE CARRIER FAMILY 12, CATION COTRANSPORTERS"/>
    <property type="match status" value="1"/>
</dbReference>
<keyword evidence="4 6" id="KW-0472">Membrane</keyword>
<feature type="transmembrane region" description="Helical" evidence="6">
    <location>
        <begin position="558"/>
        <end position="577"/>
    </location>
</feature>
<dbReference type="Pfam" id="PF03522">
    <property type="entry name" value="SLC12"/>
    <property type="match status" value="1"/>
</dbReference>
<dbReference type="OrthoDB" id="2020542at2759"/>
<dbReference type="GO" id="GO:1990573">
    <property type="term" value="P:potassium ion import across plasma membrane"/>
    <property type="evidence" value="ECO:0007669"/>
    <property type="project" value="TreeGrafter"/>
</dbReference>
<evidence type="ECO:0000256" key="2">
    <source>
        <dbReference type="ARBA" id="ARBA00022692"/>
    </source>
</evidence>
<keyword evidence="3 6" id="KW-1133">Transmembrane helix</keyword>
<dbReference type="GO" id="GO:0055064">
    <property type="term" value="P:chloride ion homeostasis"/>
    <property type="evidence" value="ECO:0007669"/>
    <property type="project" value="TreeGrafter"/>
</dbReference>
<dbReference type="Pfam" id="PF00324">
    <property type="entry name" value="AA_permease"/>
    <property type="match status" value="1"/>
</dbReference>
<feature type="transmembrane region" description="Helical" evidence="6">
    <location>
        <begin position="616"/>
        <end position="635"/>
    </location>
</feature>
<feature type="transmembrane region" description="Helical" evidence="6">
    <location>
        <begin position="532"/>
        <end position="553"/>
    </location>
</feature>
<protein>
    <submittedName>
        <fullName evidence="9">Uncharacterized protein</fullName>
    </submittedName>
</protein>
<evidence type="ECO:0000256" key="5">
    <source>
        <dbReference type="SAM" id="MobiDB-lite"/>
    </source>
</evidence>
<feature type="compositionally biased region" description="Basic and acidic residues" evidence="5">
    <location>
        <begin position="97"/>
        <end position="123"/>
    </location>
</feature>
<dbReference type="FunFam" id="1.20.1740.10:FF:000022">
    <property type="entry name" value="Bumetanide-sensitive na-k-cl cotransport protein"/>
    <property type="match status" value="1"/>
</dbReference>
<dbReference type="GO" id="GO:0016020">
    <property type="term" value="C:membrane"/>
    <property type="evidence" value="ECO:0007669"/>
    <property type="project" value="UniProtKB-SubCell"/>
</dbReference>
<accession>A0A7R9AF14</accession>
<dbReference type="Gene3D" id="1.20.1740.10">
    <property type="entry name" value="Amino acid/polyamine transporter I"/>
    <property type="match status" value="1"/>
</dbReference>
<feature type="transmembrane region" description="Helical" evidence="6">
    <location>
        <begin position="778"/>
        <end position="798"/>
    </location>
</feature>
<evidence type="ECO:0000259" key="7">
    <source>
        <dbReference type="Pfam" id="PF00324"/>
    </source>
</evidence>
<feature type="domain" description="SLC12A transporter C-terminal" evidence="8">
    <location>
        <begin position="924"/>
        <end position="1310"/>
    </location>
</feature>
<dbReference type="GO" id="GO:0008511">
    <property type="term" value="F:sodium:potassium:chloride symporter activity"/>
    <property type="evidence" value="ECO:0007669"/>
    <property type="project" value="TreeGrafter"/>
</dbReference>
<dbReference type="InterPro" id="IPR004842">
    <property type="entry name" value="SLC12A_fam"/>
</dbReference>
<dbReference type="InterPro" id="IPR018491">
    <property type="entry name" value="SLC12_C"/>
</dbReference>
<feature type="transmembrane region" description="Helical" evidence="6">
    <location>
        <begin position="439"/>
        <end position="462"/>
    </location>
</feature>
<dbReference type="EMBL" id="CAJPEV010004897">
    <property type="protein sequence ID" value="CAG0902473.1"/>
    <property type="molecule type" value="Genomic_DNA"/>
</dbReference>
<keyword evidence="10" id="KW-1185">Reference proteome</keyword>
<dbReference type="GO" id="GO:0055075">
    <property type="term" value="P:potassium ion homeostasis"/>
    <property type="evidence" value="ECO:0007669"/>
    <property type="project" value="TreeGrafter"/>
</dbReference>
<feature type="compositionally biased region" description="Basic and acidic residues" evidence="5">
    <location>
        <begin position="186"/>
        <end position="199"/>
    </location>
</feature>
<dbReference type="NCBIfam" id="TIGR00930">
    <property type="entry name" value="2a30"/>
    <property type="match status" value="1"/>
</dbReference>
<name>A0A7R9AF14_9CRUS</name>
<feature type="transmembrane region" description="Helical" evidence="6">
    <location>
        <begin position="483"/>
        <end position="504"/>
    </location>
</feature>
<feature type="region of interest" description="Disordered" evidence="5">
    <location>
        <begin position="1"/>
        <end position="60"/>
    </location>
</feature>
<feature type="domain" description="Amino acid permease/ SLC12A" evidence="7">
    <location>
        <begin position="409"/>
        <end position="915"/>
    </location>
</feature>
<feature type="transmembrane region" description="Helical" evidence="6">
    <location>
        <begin position="405"/>
        <end position="427"/>
    </location>
</feature>
<feature type="transmembrane region" description="Helical" evidence="6">
    <location>
        <begin position="804"/>
        <end position="821"/>
    </location>
</feature>
<feature type="transmembrane region" description="Helical" evidence="6">
    <location>
        <begin position="833"/>
        <end position="851"/>
    </location>
</feature>
<comment type="subcellular location">
    <subcellularLocation>
        <location evidence="1">Membrane</location>
        <topology evidence="1">Multi-pass membrane protein</topology>
    </subcellularLocation>
</comment>
<feature type="transmembrane region" description="Helical" evidence="6">
    <location>
        <begin position="647"/>
        <end position="666"/>
    </location>
</feature>
<feature type="compositionally biased region" description="Acidic residues" evidence="5">
    <location>
        <begin position="1"/>
        <end position="11"/>
    </location>
</feature>
<dbReference type="GO" id="GO:0055078">
    <property type="term" value="P:sodium ion homeostasis"/>
    <property type="evidence" value="ECO:0007669"/>
    <property type="project" value="TreeGrafter"/>
</dbReference>
<dbReference type="Proteomes" id="UP000677054">
    <property type="component" value="Unassembled WGS sequence"/>
</dbReference>
<dbReference type="InterPro" id="IPR004841">
    <property type="entry name" value="AA-permease/SLC12A_dom"/>
</dbReference>
<proteinExistence type="predicted"/>
<reference evidence="9" key="1">
    <citation type="submission" date="2020-11" db="EMBL/GenBank/DDBJ databases">
        <authorList>
            <person name="Tran Van P."/>
        </authorList>
    </citation>
    <scope>NUCLEOTIDE SEQUENCE</scope>
</reference>
<feature type="region of interest" description="Disordered" evidence="5">
    <location>
        <begin position="73"/>
        <end position="222"/>
    </location>
</feature>